<evidence type="ECO:0000313" key="2">
    <source>
        <dbReference type="Proteomes" id="UP000301751"/>
    </source>
</evidence>
<comment type="caution">
    <text evidence="1">The sequence shown here is derived from an EMBL/GenBank/DDBJ whole genome shotgun (WGS) entry which is preliminary data.</text>
</comment>
<gene>
    <name evidence="1" type="ORF">AQPW35_24240</name>
</gene>
<evidence type="ECO:0008006" key="3">
    <source>
        <dbReference type="Google" id="ProtNLM"/>
    </source>
</evidence>
<dbReference type="Proteomes" id="UP000301751">
    <property type="component" value="Unassembled WGS sequence"/>
</dbReference>
<dbReference type="InterPro" id="IPR021848">
    <property type="entry name" value="HODM_asu-like"/>
</dbReference>
<organism evidence="1 2">
    <name type="scientific">Pseudaquabacterium pictum</name>
    <dbReference type="NCBI Taxonomy" id="2315236"/>
    <lineage>
        <taxon>Bacteria</taxon>
        <taxon>Pseudomonadati</taxon>
        <taxon>Pseudomonadota</taxon>
        <taxon>Betaproteobacteria</taxon>
        <taxon>Burkholderiales</taxon>
        <taxon>Sphaerotilaceae</taxon>
        <taxon>Pseudaquabacterium</taxon>
    </lineage>
</organism>
<keyword evidence="2" id="KW-1185">Reference proteome</keyword>
<dbReference type="AlphaFoldDB" id="A0A480APK3"/>
<dbReference type="Pfam" id="PF11927">
    <property type="entry name" value="HODM_asu-like"/>
    <property type="match status" value="1"/>
</dbReference>
<reference evidence="2" key="1">
    <citation type="submission" date="2019-03" db="EMBL/GenBank/DDBJ databases">
        <title>Aquabacterium pictum sp.nov., the first bacteriochlorophyll a-containing freshwater bacterium in the genus Aquabacterium of the class Betaproteobacteria.</title>
        <authorList>
            <person name="Hirose S."/>
            <person name="Tank M."/>
            <person name="Hara E."/>
            <person name="Tamaki H."/>
            <person name="Takaichi S."/>
            <person name="Haruta S."/>
            <person name="Hanada S."/>
        </authorList>
    </citation>
    <scope>NUCLEOTIDE SEQUENCE [LARGE SCALE GENOMIC DNA]</scope>
    <source>
        <strain evidence="2">W35</strain>
    </source>
</reference>
<sequence>MAFDFDAAVHLPHRMQPGLRRLAPGAQQLTPLRPGPGGPAGHLGEKLAVLGAHAPQALLGATGFDPGPALQALANHAAAEHPQALQIDGGRWHAPWLGWTLDADEQPQAHGDVLPEIGPLLLAIDRPWRRAALLSLAFAEDFAVVDGATGTLPWLAVALPSMWAPEEKVGRSFAEAHAPVADNRLIVGAAPQLVKLVTSSEPWERFVWTLTAHPRLHGHPQRVDPARWAAGLDDDQLAAQTWFRTERQTFIPVPGARQSVFTILVNVTPLTRAFAMPAQAARVHDALASMSDAVLDYRGLTRARPALLRWLARQSQPV</sequence>
<accession>A0A480APK3</accession>
<evidence type="ECO:0000313" key="1">
    <source>
        <dbReference type="EMBL" id="GCL63343.1"/>
    </source>
</evidence>
<dbReference type="OrthoDB" id="5242510at2"/>
<dbReference type="EMBL" id="BJCL01000005">
    <property type="protein sequence ID" value="GCL63343.1"/>
    <property type="molecule type" value="Genomic_DNA"/>
</dbReference>
<dbReference type="RefSeq" id="WP_137733079.1">
    <property type="nucleotide sequence ID" value="NZ_BJCL01000005.1"/>
</dbReference>
<name>A0A480APK3_9BURK</name>
<proteinExistence type="predicted"/>
<protein>
    <recommendedName>
        <fullName evidence="3">DUF3445 domain-containing protein</fullName>
    </recommendedName>
</protein>